<name>X1GY51_9ZZZZ</name>
<sequence length="63" mass="6680">MPAAIAGPRTVEHVGSAIKGCELTLSDEDLRQIDRIVAAGRAASDFYDAVVYSRMRVAVNGGM</sequence>
<dbReference type="AlphaFoldDB" id="X1GY51"/>
<protein>
    <submittedName>
        <fullName evidence="1">Uncharacterized protein</fullName>
    </submittedName>
</protein>
<evidence type="ECO:0000313" key="1">
    <source>
        <dbReference type="EMBL" id="GAH62082.1"/>
    </source>
</evidence>
<organism evidence="1">
    <name type="scientific">marine sediment metagenome</name>
    <dbReference type="NCBI Taxonomy" id="412755"/>
    <lineage>
        <taxon>unclassified sequences</taxon>
        <taxon>metagenomes</taxon>
        <taxon>ecological metagenomes</taxon>
    </lineage>
</organism>
<dbReference type="EMBL" id="BARU01034162">
    <property type="protein sequence ID" value="GAH62082.1"/>
    <property type="molecule type" value="Genomic_DNA"/>
</dbReference>
<proteinExistence type="predicted"/>
<gene>
    <name evidence="1" type="ORF">S03H2_53666</name>
</gene>
<accession>X1GY51</accession>
<comment type="caution">
    <text evidence="1">The sequence shown here is derived from an EMBL/GenBank/DDBJ whole genome shotgun (WGS) entry which is preliminary data.</text>
</comment>
<reference evidence="1" key="1">
    <citation type="journal article" date="2014" name="Front. Microbiol.">
        <title>High frequency of phylogenetically diverse reductive dehalogenase-homologous genes in deep subseafloor sedimentary metagenomes.</title>
        <authorList>
            <person name="Kawai M."/>
            <person name="Futagami T."/>
            <person name="Toyoda A."/>
            <person name="Takaki Y."/>
            <person name="Nishi S."/>
            <person name="Hori S."/>
            <person name="Arai W."/>
            <person name="Tsubouchi T."/>
            <person name="Morono Y."/>
            <person name="Uchiyama I."/>
            <person name="Ito T."/>
            <person name="Fujiyama A."/>
            <person name="Inagaki F."/>
            <person name="Takami H."/>
        </authorList>
    </citation>
    <scope>NUCLEOTIDE SEQUENCE</scope>
    <source>
        <strain evidence="1">Expedition CK06-06</strain>
    </source>
</reference>